<feature type="transmembrane region" description="Helical" evidence="2">
    <location>
        <begin position="215"/>
        <end position="237"/>
    </location>
</feature>
<protein>
    <submittedName>
        <fullName evidence="3">Putative photosynthetic complex assembly protein 2</fullName>
    </submittedName>
</protein>
<accession>A0A4R4AHN9</accession>
<organism evidence="3 4">
    <name type="scientific">Marichromatium gracile</name>
    <name type="common">Chromatium gracile</name>
    <dbReference type="NCBI Taxonomy" id="1048"/>
    <lineage>
        <taxon>Bacteria</taxon>
        <taxon>Pseudomonadati</taxon>
        <taxon>Pseudomonadota</taxon>
        <taxon>Gammaproteobacteria</taxon>
        <taxon>Chromatiales</taxon>
        <taxon>Chromatiaceae</taxon>
        <taxon>Marichromatium</taxon>
    </lineage>
</organism>
<dbReference type="AlphaFoldDB" id="A0A4R4AHN9"/>
<feature type="region of interest" description="Disordered" evidence="1">
    <location>
        <begin position="256"/>
        <end position="288"/>
    </location>
</feature>
<feature type="transmembrane region" description="Helical" evidence="2">
    <location>
        <begin position="183"/>
        <end position="203"/>
    </location>
</feature>
<dbReference type="Pfam" id="PF12291">
    <property type="entry name" value="DUF3623"/>
    <property type="match status" value="1"/>
</dbReference>
<evidence type="ECO:0000313" key="3">
    <source>
        <dbReference type="EMBL" id="TCW38269.1"/>
    </source>
</evidence>
<name>A0A4R4AHN9_MARGR</name>
<feature type="transmembrane region" description="Helical" evidence="2">
    <location>
        <begin position="62"/>
        <end position="83"/>
    </location>
</feature>
<proteinExistence type="predicted"/>
<keyword evidence="2" id="KW-0472">Membrane</keyword>
<dbReference type="NCBIfam" id="TIGR03055">
    <property type="entry name" value="photo_alph_chp2"/>
    <property type="match status" value="1"/>
</dbReference>
<feature type="transmembrane region" description="Helical" evidence="2">
    <location>
        <begin position="104"/>
        <end position="130"/>
    </location>
</feature>
<comment type="caution">
    <text evidence="3">The sequence shown here is derived from an EMBL/GenBank/DDBJ whole genome shotgun (WGS) entry which is preliminary data.</text>
</comment>
<gene>
    <name evidence="3" type="ORF">EDC29_102161</name>
</gene>
<dbReference type="InterPro" id="IPR017496">
    <property type="entry name" value="Photo_alph_chp2"/>
</dbReference>
<evidence type="ECO:0000256" key="2">
    <source>
        <dbReference type="SAM" id="Phobius"/>
    </source>
</evidence>
<sequence length="302" mass="33226">MTDFGFPVLFALGLWWLGTGVVLYLDNLPRRTFRWTMLGGIVVLAVAIFGFALSSLHDGRLAAYAGFTCGLVIWGVLEMSYFTGFLTGPRKLACPRDCRGWRRFWLAVLTSLYHELAIIATAVFLILIAWEQPNQVGVWTFMVLWLMRWSAKLNLFFGVPNLNEDWLPEHLRYLKSYMPNRGMNLLFPISITVSTVVVVLMVLEAIAPHSAGAAAVRLSLATTLLALALLEHWLLVLPLPDEALWSWALPNRQDAAKDDQGGSGADGGALRSAVSRTRSQGGEGGDYAAPACGRRTGWASGL</sequence>
<feature type="transmembrane region" description="Helical" evidence="2">
    <location>
        <begin position="6"/>
        <end position="25"/>
    </location>
</feature>
<keyword evidence="2" id="KW-1133">Transmembrane helix</keyword>
<feature type="transmembrane region" description="Helical" evidence="2">
    <location>
        <begin position="37"/>
        <end position="56"/>
    </location>
</feature>
<evidence type="ECO:0000256" key="1">
    <source>
        <dbReference type="SAM" id="MobiDB-lite"/>
    </source>
</evidence>
<keyword evidence="2" id="KW-0812">Transmembrane</keyword>
<evidence type="ECO:0000313" key="4">
    <source>
        <dbReference type="Proteomes" id="UP000295247"/>
    </source>
</evidence>
<reference evidence="3 4" key="1">
    <citation type="submission" date="2019-03" db="EMBL/GenBank/DDBJ databases">
        <title>Genomic Encyclopedia of Type Strains, Phase IV (KMG-IV): sequencing the most valuable type-strain genomes for metagenomic binning, comparative biology and taxonomic classification.</title>
        <authorList>
            <person name="Goeker M."/>
        </authorList>
    </citation>
    <scope>NUCLEOTIDE SEQUENCE [LARGE SCALE GENOMIC DNA]</scope>
    <source>
        <strain evidence="3 4">DSM 203</strain>
    </source>
</reference>
<dbReference type="EMBL" id="SMDC01000002">
    <property type="protein sequence ID" value="TCW38269.1"/>
    <property type="molecule type" value="Genomic_DNA"/>
</dbReference>
<dbReference type="RefSeq" id="WP_132228635.1">
    <property type="nucleotide sequence ID" value="NZ_NRRH01000006.1"/>
</dbReference>
<dbReference type="Proteomes" id="UP000295247">
    <property type="component" value="Unassembled WGS sequence"/>
</dbReference>